<dbReference type="AlphaFoldDB" id="E4N536"/>
<sequence length="446" mass="47186">MSTDIDGHGVTPARPPGVADRPAPHLRVPDVTPAPPTGGPNPPPRPPWWEENVGAGRWAGVEADLLALPRSRRADRSPTPLQILGARRRESSHEHYLAFLLDPREDHGLGAGLLAALLELAGRPDLAADPRLDRTRLHRQVSGDASRPDLVATGPAASVVVELKIDAPEGHRQTTRQADDFAGLAQSAVFVYLTPDGTAPGDGRFRPVAQRDLAGRLARLLARTSTGPDAAGPDGAGPGAAGRRHAEDYLNDLEAVVGISTDDDEDARFWATHRTALLAAQAATRRLLTRLPAHTGVALAALADGLGADLVVGHVDYTTSGGHAESAVVLSRPGWLADGVPQLGFGLGIRRRSGGTQGPDLDGAAQHPFHGIYCTHPAVRAELGRRLAHRGWGGHWAWWQYAELTPQPAGTGFLDHNAANVGAAVRDSWLDHIAAVDALWAARHTL</sequence>
<evidence type="ECO:0000313" key="2">
    <source>
        <dbReference type="EMBL" id="BAJ26317.1"/>
    </source>
</evidence>
<dbReference type="RefSeq" id="WP_014133636.1">
    <property type="nucleotide sequence ID" value="NC_016109.1"/>
</dbReference>
<feature type="region of interest" description="Disordered" evidence="1">
    <location>
        <begin position="1"/>
        <end position="51"/>
    </location>
</feature>
<organism evidence="2 3">
    <name type="scientific">Kitasatospora setae (strain ATCC 33774 / DSM 43861 / JCM 3304 / KCC A-0304 / NBRC 14216 / KM-6054)</name>
    <name type="common">Streptomyces setae</name>
    <dbReference type="NCBI Taxonomy" id="452652"/>
    <lineage>
        <taxon>Bacteria</taxon>
        <taxon>Bacillati</taxon>
        <taxon>Actinomycetota</taxon>
        <taxon>Actinomycetes</taxon>
        <taxon>Kitasatosporales</taxon>
        <taxon>Streptomycetaceae</taxon>
        <taxon>Kitasatospora</taxon>
    </lineage>
</organism>
<evidence type="ECO:0000313" key="3">
    <source>
        <dbReference type="Proteomes" id="UP000007076"/>
    </source>
</evidence>
<dbReference type="KEGG" id="ksk:KSE_04700"/>
<evidence type="ECO:0000256" key="1">
    <source>
        <dbReference type="SAM" id="MobiDB-lite"/>
    </source>
</evidence>
<reference evidence="2 3" key="1">
    <citation type="journal article" date="2010" name="DNA Res.">
        <title>Genome sequence of Kitasatospora setae NBRC 14216T: an evolutionary snapshot of the family Streptomycetaceae.</title>
        <authorList>
            <person name="Ichikawa N."/>
            <person name="Oguchi A."/>
            <person name="Ikeda H."/>
            <person name="Ishikawa J."/>
            <person name="Kitani S."/>
            <person name="Watanabe Y."/>
            <person name="Nakamura S."/>
            <person name="Katano Y."/>
            <person name="Kishi E."/>
            <person name="Sasagawa M."/>
            <person name="Ankai A."/>
            <person name="Fukui S."/>
            <person name="Hashimoto Y."/>
            <person name="Kamata S."/>
            <person name="Otoguro M."/>
            <person name="Tanikawa S."/>
            <person name="Nihira T."/>
            <person name="Horinouchi S."/>
            <person name="Ohnishi Y."/>
            <person name="Hayakawa M."/>
            <person name="Kuzuyama T."/>
            <person name="Arisawa A."/>
            <person name="Nomoto F."/>
            <person name="Miura H."/>
            <person name="Takahashi Y."/>
            <person name="Fujita N."/>
        </authorList>
    </citation>
    <scope>NUCLEOTIDE SEQUENCE [LARGE SCALE GENOMIC DNA]</scope>
    <source>
        <strain evidence="3">ATCC 33774 / DSM 43861 / JCM 3304 / KCC A-0304 / NBRC 14216 / KM-6054</strain>
    </source>
</reference>
<dbReference type="PATRIC" id="fig|452652.3.peg.467"/>
<proteinExistence type="predicted"/>
<gene>
    <name evidence="2" type="ordered locus">KSE_04700</name>
</gene>
<accession>E4N536</accession>
<dbReference type="EMBL" id="AP010968">
    <property type="protein sequence ID" value="BAJ26317.1"/>
    <property type="molecule type" value="Genomic_DNA"/>
</dbReference>
<name>E4N536_KITSK</name>
<feature type="region of interest" description="Disordered" evidence="1">
    <location>
        <begin position="224"/>
        <end position="243"/>
    </location>
</feature>
<feature type="compositionally biased region" description="Low complexity" evidence="1">
    <location>
        <begin position="224"/>
        <end position="233"/>
    </location>
</feature>
<dbReference type="HOGENOM" id="CLU_613622_0_0_11"/>
<feature type="compositionally biased region" description="Pro residues" evidence="1">
    <location>
        <begin position="32"/>
        <end position="47"/>
    </location>
</feature>
<dbReference type="eggNOG" id="ENOG50330UH">
    <property type="taxonomic scope" value="Bacteria"/>
</dbReference>
<protein>
    <submittedName>
        <fullName evidence="2">Uncharacterized protein</fullName>
    </submittedName>
</protein>
<keyword evidence="3" id="KW-1185">Reference proteome</keyword>
<dbReference type="STRING" id="452652.KSE_04700"/>
<dbReference type="Proteomes" id="UP000007076">
    <property type="component" value="Chromosome"/>
</dbReference>